<evidence type="ECO:0000313" key="1">
    <source>
        <dbReference type="EMBL" id="EEX77235.1"/>
    </source>
</evidence>
<evidence type="ECO:0000313" key="2">
    <source>
        <dbReference type="Proteomes" id="UP000003505"/>
    </source>
</evidence>
<accession>C9LVB3</accession>
<reference evidence="1 2" key="1">
    <citation type="submission" date="2009-09" db="EMBL/GenBank/DDBJ databases">
        <authorList>
            <person name="Weinstock G."/>
            <person name="Sodergren E."/>
            <person name="Clifton S."/>
            <person name="Fulton L."/>
            <person name="Fulton B."/>
            <person name="Courtney L."/>
            <person name="Fronick C."/>
            <person name="Harrison M."/>
            <person name="Strong C."/>
            <person name="Farmer C."/>
            <person name="Delahaunty K."/>
            <person name="Markovic C."/>
            <person name="Hall O."/>
            <person name="Minx P."/>
            <person name="Tomlinson C."/>
            <person name="Mitreva M."/>
            <person name="Nelson J."/>
            <person name="Hou S."/>
            <person name="Wollam A."/>
            <person name="Pepin K.H."/>
            <person name="Johnson M."/>
            <person name="Bhonagiri V."/>
            <person name="Nash W.E."/>
            <person name="Warren W."/>
            <person name="Chinwalla A."/>
            <person name="Mardis E.R."/>
            <person name="Wilson R.K."/>
        </authorList>
    </citation>
    <scope>NUCLEOTIDE SEQUENCE [LARGE SCALE GENOMIC DNA]</scope>
    <source>
        <strain evidence="2">ATCC 35185 / DSM 20758 / VPI D19B-28</strain>
    </source>
</reference>
<organism evidence="1 2">
    <name type="scientific">Selenomonas sputigena (strain ATCC 35185 / DSM 20758 / CCUG 44933 / VPI D19B-28)</name>
    <dbReference type="NCBI Taxonomy" id="546271"/>
    <lineage>
        <taxon>Bacteria</taxon>
        <taxon>Bacillati</taxon>
        <taxon>Bacillota</taxon>
        <taxon>Negativicutes</taxon>
        <taxon>Selenomonadales</taxon>
        <taxon>Selenomonadaceae</taxon>
        <taxon>Selenomonas</taxon>
    </lineage>
</organism>
<comment type="caution">
    <text evidence="1">The sequence shown here is derived from an EMBL/GenBank/DDBJ whole genome shotgun (WGS) entry which is preliminary data.</text>
</comment>
<dbReference type="EMBL" id="ACKP02000024">
    <property type="protein sequence ID" value="EEX77235.1"/>
    <property type="molecule type" value="Genomic_DNA"/>
</dbReference>
<protein>
    <submittedName>
        <fullName evidence="1">Uncharacterized protein</fullName>
    </submittedName>
</protein>
<proteinExistence type="predicted"/>
<gene>
    <name evidence="1" type="ORF">SELSPUOL_01405</name>
</gene>
<name>C9LVB3_SELS3</name>
<dbReference type="AlphaFoldDB" id="C9LVB3"/>
<sequence>MENRILCLCCNLEKEPPHRIVKGRNGLPHVLLSIRKAPAFVKRIFHDDVFCYNGKRVFSIYMDFRRRRV</sequence>
<dbReference type="Proteomes" id="UP000003505">
    <property type="component" value="Unassembled WGS sequence"/>
</dbReference>